<accession>A0A9X4MFP3</accession>
<comment type="caution">
    <text evidence="1">The sequence shown here is derived from an EMBL/GenBank/DDBJ whole genome shotgun (WGS) entry which is preliminary data.</text>
</comment>
<evidence type="ECO:0008006" key="3">
    <source>
        <dbReference type="Google" id="ProtNLM"/>
    </source>
</evidence>
<gene>
    <name evidence="1" type="ORF">OLX77_00610</name>
</gene>
<dbReference type="EMBL" id="JAPHEH010000001">
    <property type="protein sequence ID" value="MDG4474658.1"/>
    <property type="molecule type" value="Genomic_DNA"/>
</dbReference>
<dbReference type="RefSeq" id="WP_307631639.1">
    <property type="nucleotide sequence ID" value="NZ_JAPHEH010000001.1"/>
</dbReference>
<dbReference type="AlphaFoldDB" id="A0A9X4MFP3"/>
<keyword evidence="2" id="KW-1185">Reference proteome</keyword>
<name>A0A9X4MFP3_9BACT</name>
<protein>
    <recommendedName>
        <fullName evidence="3">SHOCT domain-containing protein</fullName>
    </recommendedName>
</protein>
<organism evidence="1 2">
    <name type="scientific">Thiovibrio frasassiensis</name>
    <dbReference type="NCBI Taxonomy" id="2984131"/>
    <lineage>
        <taxon>Bacteria</taxon>
        <taxon>Pseudomonadati</taxon>
        <taxon>Thermodesulfobacteriota</taxon>
        <taxon>Desulfobulbia</taxon>
        <taxon>Desulfobulbales</taxon>
        <taxon>Thiovibrionaceae</taxon>
        <taxon>Thiovibrio</taxon>
    </lineage>
</organism>
<evidence type="ECO:0000313" key="2">
    <source>
        <dbReference type="Proteomes" id="UP001154240"/>
    </source>
</evidence>
<sequence length="58" mass="6607">MSKDDNKEVVTTDELVMAQMIRLDAIAQLLIEKGVVSEEEFYSKLKNVQAQYQNVSES</sequence>
<reference evidence="1" key="1">
    <citation type="journal article" date="2022" name="bioRxiv">
        <title>Thiovibrio frasassiensisgen. nov., sp. nov., an autotrophic, elemental sulfur disproportionating bacterium isolated from sulfidic karst sediment, and proposal of Thiovibrionaceae fam. nov.</title>
        <authorList>
            <person name="Aronson H."/>
            <person name="Thomas C."/>
            <person name="Bhattacharyya M."/>
            <person name="Eckstein S."/>
            <person name="Jensen S."/>
            <person name="Barco R."/>
            <person name="Macalady J."/>
            <person name="Amend J."/>
        </authorList>
    </citation>
    <scope>NUCLEOTIDE SEQUENCE</scope>
    <source>
        <strain evidence="1">RS19-109</strain>
    </source>
</reference>
<dbReference type="Proteomes" id="UP001154240">
    <property type="component" value="Unassembled WGS sequence"/>
</dbReference>
<reference evidence="1" key="2">
    <citation type="submission" date="2022-10" db="EMBL/GenBank/DDBJ databases">
        <authorList>
            <person name="Aronson H.S."/>
        </authorList>
    </citation>
    <scope>NUCLEOTIDE SEQUENCE</scope>
    <source>
        <strain evidence="1">RS19-109</strain>
    </source>
</reference>
<evidence type="ECO:0000313" key="1">
    <source>
        <dbReference type="EMBL" id="MDG4474658.1"/>
    </source>
</evidence>
<proteinExistence type="predicted"/>